<comment type="similarity">
    <text evidence="2">Belongs to the anaerobic coproporphyrinogen-III oxidase family. HemW subfamily.</text>
</comment>
<keyword evidence="9 10" id="KW-0143">Chaperone</keyword>
<dbReference type="SMART" id="SM00729">
    <property type="entry name" value="Elp3"/>
    <property type="match status" value="1"/>
</dbReference>
<sequence length="371" mass="42822">MSNPVSSLYLHFPFCRHLCNYCDFYKKVPTDRTNDLAGFHEYMESAAVEHEKLMKTNGCSWAPLKTLYIGGGTPSLWGSEGSAFLQSLLKKHHITIAPDCEFTLEVNPGSWDKESLALWEKAGVNRYSLGIQSLQKEAIKYLDRVHSIEDVYETLQFFKDKKANFSMDFMLGLPYSQEMKRDVIGELKKALEYNPSHFSVYILTVKDNYTHYKALPSEEWIEDEFMKVAEFLKSQGFVHYEVSNFAKPGFESKHNLNYWKSESVAAVGPSATGFLKEARLRYKWKTKEAKVELEELDEEAFRLEKVYMAMRSFEGVSPSWFKDEQAFLGLADKWNKHGWAALENDGKVRLTSRGYLLLDSLMNDLFSLKLL</sequence>
<evidence type="ECO:0000313" key="11">
    <source>
        <dbReference type="EMBL" id="AUN99908.1"/>
    </source>
</evidence>
<keyword evidence="8 10" id="KW-0411">Iron-sulfur</keyword>
<accession>A0A2K9NWK9</accession>
<gene>
    <name evidence="11" type="ORF">C0V70_17710</name>
</gene>
<dbReference type="NCBIfam" id="TIGR00539">
    <property type="entry name" value="hemN_rel"/>
    <property type="match status" value="1"/>
</dbReference>
<dbReference type="GO" id="GO:0051539">
    <property type="term" value="F:4 iron, 4 sulfur cluster binding"/>
    <property type="evidence" value="ECO:0007669"/>
    <property type="project" value="UniProtKB-UniRule"/>
</dbReference>
<keyword evidence="12" id="KW-1185">Reference proteome</keyword>
<reference evidence="11 12" key="1">
    <citation type="submission" date="2018-01" db="EMBL/GenBank/DDBJ databases">
        <title>Complete genome sequence of Bacteriovorax stolpii DSM12778.</title>
        <authorList>
            <person name="Tang B."/>
            <person name="Chang J."/>
        </authorList>
    </citation>
    <scope>NUCLEOTIDE SEQUENCE [LARGE SCALE GENOMIC DNA]</scope>
    <source>
        <strain evidence="11 12">DSM 12778</strain>
    </source>
</reference>
<dbReference type="InterPro" id="IPR013785">
    <property type="entry name" value="Aldolase_TIM"/>
</dbReference>
<protein>
    <recommendedName>
        <fullName evidence="3 10">Heme chaperone HemW</fullName>
    </recommendedName>
</protein>
<dbReference type="InterPro" id="IPR058240">
    <property type="entry name" value="rSAM_sf"/>
</dbReference>
<keyword evidence="5 10" id="KW-0949">S-adenosyl-L-methionine</keyword>
<evidence type="ECO:0000256" key="8">
    <source>
        <dbReference type="ARBA" id="ARBA00023014"/>
    </source>
</evidence>
<evidence type="ECO:0000256" key="10">
    <source>
        <dbReference type="RuleBase" id="RU364116"/>
    </source>
</evidence>
<dbReference type="RefSeq" id="WP_102245197.1">
    <property type="nucleotide sequence ID" value="NZ_CP025704.1"/>
</dbReference>
<dbReference type="PANTHER" id="PTHR13932">
    <property type="entry name" value="COPROPORPHYRINIGEN III OXIDASE"/>
    <property type="match status" value="1"/>
</dbReference>
<comment type="subcellular location">
    <subcellularLocation>
        <location evidence="10">Cytoplasm</location>
    </subcellularLocation>
</comment>
<evidence type="ECO:0000313" key="12">
    <source>
        <dbReference type="Proteomes" id="UP000235584"/>
    </source>
</evidence>
<keyword evidence="6 10" id="KW-0479">Metal-binding</keyword>
<proteinExistence type="inferred from homology"/>
<keyword evidence="7 10" id="KW-0408">Iron</keyword>
<dbReference type="SFLD" id="SFLDS00029">
    <property type="entry name" value="Radical_SAM"/>
    <property type="match status" value="1"/>
</dbReference>
<comment type="cofactor">
    <cofactor evidence="1">
        <name>[4Fe-4S] cluster</name>
        <dbReference type="ChEBI" id="CHEBI:49883"/>
    </cofactor>
</comment>
<dbReference type="GO" id="GO:0006779">
    <property type="term" value="P:porphyrin-containing compound biosynthetic process"/>
    <property type="evidence" value="ECO:0007669"/>
    <property type="project" value="InterPro"/>
</dbReference>
<dbReference type="Proteomes" id="UP000235584">
    <property type="component" value="Chromosome"/>
</dbReference>
<dbReference type="PROSITE" id="PS51918">
    <property type="entry name" value="RADICAL_SAM"/>
    <property type="match status" value="1"/>
</dbReference>
<dbReference type="Pfam" id="PF04055">
    <property type="entry name" value="Radical_SAM"/>
    <property type="match status" value="1"/>
</dbReference>
<dbReference type="InterPro" id="IPR007197">
    <property type="entry name" value="rSAM"/>
</dbReference>
<dbReference type="KEGG" id="bsto:C0V70_17710"/>
<evidence type="ECO:0000256" key="4">
    <source>
        <dbReference type="ARBA" id="ARBA00022617"/>
    </source>
</evidence>
<evidence type="ECO:0000256" key="6">
    <source>
        <dbReference type="ARBA" id="ARBA00022723"/>
    </source>
</evidence>
<dbReference type="GO" id="GO:0046872">
    <property type="term" value="F:metal ion binding"/>
    <property type="evidence" value="ECO:0007669"/>
    <property type="project" value="UniProtKB-UniRule"/>
</dbReference>
<dbReference type="EMBL" id="CP025704">
    <property type="protein sequence ID" value="AUN99908.1"/>
    <property type="molecule type" value="Genomic_DNA"/>
</dbReference>
<dbReference type="SUPFAM" id="SSF102114">
    <property type="entry name" value="Radical SAM enzymes"/>
    <property type="match status" value="1"/>
</dbReference>
<dbReference type="InterPro" id="IPR034505">
    <property type="entry name" value="Coproporphyrinogen-III_oxidase"/>
</dbReference>
<dbReference type="Gene3D" id="3.20.20.70">
    <property type="entry name" value="Aldolase class I"/>
    <property type="match status" value="1"/>
</dbReference>
<evidence type="ECO:0000256" key="7">
    <source>
        <dbReference type="ARBA" id="ARBA00023004"/>
    </source>
</evidence>
<dbReference type="SFLD" id="SFLDF00562">
    <property type="entry name" value="HemN-like__clustered_with_heat"/>
    <property type="match status" value="1"/>
</dbReference>
<evidence type="ECO:0000256" key="3">
    <source>
        <dbReference type="ARBA" id="ARBA00017228"/>
    </source>
</evidence>
<evidence type="ECO:0000256" key="5">
    <source>
        <dbReference type="ARBA" id="ARBA00022691"/>
    </source>
</evidence>
<dbReference type="GO" id="GO:0005737">
    <property type="term" value="C:cytoplasm"/>
    <property type="evidence" value="ECO:0007669"/>
    <property type="project" value="UniProtKB-SubCell"/>
</dbReference>
<dbReference type="GO" id="GO:0004109">
    <property type="term" value="F:coproporphyrinogen oxidase activity"/>
    <property type="evidence" value="ECO:0007669"/>
    <property type="project" value="InterPro"/>
</dbReference>
<dbReference type="InterPro" id="IPR004559">
    <property type="entry name" value="HemW-like"/>
</dbReference>
<dbReference type="PANTHER" id="PTHR13932:SF5">
    <property type="entry name" value="RADICAL S-ADENOSYL METHIONINE DOMAIN-CONTAINING PROTEIN 1, MITOCHONDRIAL"/>
    <property type="match status" value="1"/>
</dbReference>
<keyword evidence="10" id="KW-0963">Cytoplasm</keyword>
<evidence type="ECO:0000256" key="2">
    <source>
        <dbReference type="ARBA" id="ARBA00006100"/>
    </source>
</evidence>
<evidence type="ECO:0000256" key="9">
    <source>
        <dbReference type="ARBA" id="ARBA00023186"/>
    </source>
</evidence>
<name>A0A2K9NWK9_BACTC</name>
<organism evidence="11 12">
    <name type="scientific">Bacteriovorax stolpii</name>
    <name type="common">Bdellovibrio stolpii</name>
    <dbReference type="NCBI Taxonomy" id="960"/>
    <lineage>
        <taxon>Bacteria</taxon>
        <taxon>Pseudomonadati</taxon>
        <taxon>Bdellovibrionota</taxon>
        <taxon>Bacteriovoracia</taxon>
        <taxon>Bacteriovoracales</taxon>
        <taxon>Bacteriovoracaceae</taxon>
        <taxon>Bacteriovorax</taxon>
    </lineage>
</organism>
<keyword evidence="4 10" id="KW-0349">Heme</keyword>
<evidence type="ECO:0000256" key="1">
    <source>
        <dbReference type="ARBA" id="ARBA00001966"/>
    </source>
</evidence>
<dbReference type="SFLD" id="SFLDG01065">
    <property type="entry name" value="anaerobic_coproporphyrinogen-I"/>
    <property type="match status" value="1"/>
</dbReference>
<dbReference type="InterPro" id="IPR006638">
    <property type="entry name" value="Elp3/MiaA/NifB-like_rSAM"/>
</dbReference>
<comment type="function">
    <text evidence="10">Probably acts as a heme chaperone, transferring heme to an unknown acceptor. Binds one molecule of heme per monomer, possibly covalently. Binds 1 [4Fe-4S] cluster. The cluster is coordinated with 3 cysteines and an exchangeable S-adenosyl-L-methionine.</text>
</comment>
<dbReference type="AlphaFoldDB" id="A0A2K9NWK9"/>
<keyword evidence="10" id="KW-0004">4Fe-4S</keyword>